<organism evidence="3 4">
    <name type="scientific">Coniochaeta ligniaria NRRL 30616</name>
    <dbReference type="NCBI Taxonomy" id="1408157"/>
    <lineage>
        <taxon>Eukaryota</taxon>
        <taxon>Fungi</taxon>
        <taxon>Dikarya</taxon>
        <taxon>Ascomycota</taxon>
        <taxon>Pezizomycotina</taxon>
        <taxon>Sordariomycetes</taxon>
        <taxon>Sordariomycetidae</taxon>
        <taxon>Coniochaetales</taxon>
        <taxon>Coniochaetaceae</taxon>
        <taxon>Coniochaeta</taxon>
    </lineage>
</organism>
<dbReference type="InterPro" id="IPR003409">
    <property type="entry name" value="MORN"/>
</dbReference>
<dbReference type="EMBL" id="KV875112">
    <property type="protein sequence ID" value="OIW22616.1"/>
    <property type="molecule type" value="Genomic_DNA"/>
</dbReference>
<evidence type="ECO:0000313" key="3">
    <source>
        <dbReference type="EMBL" id="OIW22616.1"/>
    </source>
</evidence>
<feature type="domain" description="SNTX MACPF/CDC-like" evidence="2">
    <location>
        <begin position="6"/>
        <end position="192"/>
    </location>
</feature>
<dbReference type="InterPro" id="IPR052090">
    <property type="entry name" value="Cytolytic_pore-forming_toxin"/>
</dbReference>
<dbReference type="Proteomes" id="UP000182658">
    <property type="component" value="Unassembled WGS sequence"/>
</dbReference>
<dbReference type="SMART" id="SM00698">
    <property type="entry name" value="MORN"/>
    <property type="match status" value="2"/>
</dbReference>
<gene>
    <name evidence="3" type="ORF">CONLIGDRAFT_217288</name>
</gene>
<dbReference type="AlphaFoldDB" id="A0A1J7IYF3"/>
<evidence type="ECO:0000256" key="1">
    <source>
        <dbReference type="ARBA" id="ARBA00022737"/>
    </source>
</evidence>
<protein>
    <recommendedName>
        <fullName evidence="2">SNTX MACPF/CDC-like domain-containing protein</fullName>
    </recommendedName>
</protein>
<dbReference type="SUPFAM" id="SSF82185">
    <property type="entry name" value="Histone H3 K4-specific methyltransferase SET7/9 N-terminal domain"/>
    <property type="match status" value="1"/>
</dbReference>
<evidence type="ECO:0000313" key="4">
    <source>
        <dbReference type="Proteomes" id="UP000182658"/>
    </source>
</evidence>
<keyword evidence="1" id="KW-0677">Repeat</keyword>
<dbReference type="PANTHER" id="PTHR31594">
    <property type="entry name" value="AIG1-TYPE G DOMAIN-CONTAINING PROTEIN"/>
    <property type="match status" value="1"/>
</dbReference>
<dbReference type="OrthoDB" id="294378at2759"/>
<sequence length="763" mass="84409">MEEGEIQVQALGRSPFLGQLYSASTGTLFNVALFPEHVLAGSVTISTPMPRTEVVFTVVRNSKERAHLLDVSASVSLSILGGLVELKGFGKYLDSTDSSEESTTISAVVRCRTVHKRLDLADVGLKSSTVVSPGLLRSLGATHVVTAITYGGTLLANLSESRSQARSNRHIDGDFSLSVMQSLGKLAGAEGSAKLTSDERKQLKDYSFKTSLVADYVNYEDKAPVTPEDMISTIEKGLPKFTSDVGDLGTEKTHGVPVDLVMTPLTYFDQISTEIIFRELAETDLVILRAFYDELSILNKRWRSLLLEVEATPDGESTPYKDLFPSFHEACVERSEAVQHLFLSSRTRMSEFLRDYRTQTNASETAASFLLDAKPEYDSEGDQLDKDTDHWQSLLRLKHTAEANNYPLATIQVITNAMNREKPDSIILHLIPASVGISGLLSAYRELGDDVRKWRELMNAGGGITVYLSLYADPLRDPSLLRLENADGSISHALSMARETSNPACLMFGYRSDRNQRSWMALNHEHWGVVVEPVAKTRYVGFLKDGLPYGPGTMTYPNGFSYTGDWLLGKRDGNGVLRRGDRLLEEGPFIDDKPAQSGQSLQMIPEEERTVSMHTVPVEVTIYRGGDSIASAIFAVPIGPPPHRQVEKIARAFGWKNGERYRLTPTLVVDNIAGVPSGRVKSPFSVVANGPAIESGPYPEERYGWSWPDERVHWNGEEESIQSFNRRFYPFPPPVEPDPAHPTEPALLSQRTRPIKIEALLLS</sequence>
<dbReference type="PANTHER" id="PTHR31594:SF14">
    <property type="entry name" value="FIBRONECTIN TYPE-III DOMAIN-CONTAINING PROTEIN"/>
    <property type="match status" value="1"/>
</dbReference>
<name>A0A1J7IYF3_9PEZI</name>
<dbReference type="InterPro" id="IPR056072">
    <property type="entry name" value="SNTX_MACPF/CDC-like_dom"/>
</dbReference>
<dbReference type="Pfam" id="PF24674">
    <property type="entry name" value="MACPF_SNTX"/>
    <property type="match status" value="1"/>
</dbReference>
<dbReference type="InParanoid" id="A0A1J7IYF3"/>
<reference evidence="3 4" key="1">
    <citation type="submission" date="2016-10" db="EMBL/GenBank/DDBJ databases">
        <title>Draft genome sequence of Coniochaeta ligniaria NRRL30616, a lignocellulolytic fungus for bioabatement of inhibitors in plant biomass hydrolysates.</title>
        <authorList>
            <consortium name="DOE Joint Genome Institute"/>
            <person name="Jimenez D.J."/>
            <person name="Hector R.E."/>
            <person name="Riley R."/>
            <person name="Sun H."/>
            <person name="Grigoriev I.V."/>
            <person name="Van Elsas J.D."/>
            <person name="Nichols N.N."/>
        </authorList>
    </citation>
    <scope>NUCLEOTIDE SEQUENCE [LARGE SCALE GENOMIC DNA]</scope>
    <source>
        <strain evidence="3 4">NRRL 30616</strain>
    </source>
</reference>
<keyword evidence="4" id="KW-1185">Reference proteome</keyword>
<dbReference type="STRING" id="1408157.A0A1J7IYF3"/>
<dbReference type="Gene3D" id="2.20.110.10">
    <property type="entry name" value="Histone H3 K4-specific methyltransferase SET7/9 N-terminal domain"/>
    <property type="match status" value="1"/>
</dbReference>
<evidence type="ECO:0000259" key="2">
    <source>
        <dbReference type="Pfam" id="PF24674"/>
    </source>
</evidence>
<proteinExistence type="predicted"/>
<accession>A0A1J7IYF3</accession>